<evidence type="ECO:0000313" key="4">
    <source>
        <dbReference type="Proteomes" id="UP000003448"/>
    </source>
</evidence>
<dbReference type="STRING" id="1150864.MILUP08_46670"/>
<dbReference type="EMBL" id="CAIE01000044">
    <property type="protein sequence ID" value="CCH21770.1"/>
    <property type="molecule type" value="Genomic_DNA"/>
</dbReference>
<sequence length="238" mass="23185">MPMLAAFLTSLLGVSVGLTPSPAPATPVVSPSPAASPAATPSSTPPVTARPISPSPSGSTAFSSPSADLGRSSGVAPTPLTSGSPGAVEELPAPLAVGLDITAPPAVNLGAGFPGGLLTGALGAVEVADFRGNQSTTWVATVTSTAFVTGAGGVNRTVANSLVSYWSGPIVKATGGGTLVPGQLTAAQAVPLDVSRVAFRKTAGNGNNTVSWNPTLRINLPAGLVNGTYTATVLHSVA</sequence>
<gene>
    <name evidence="3" type="ORF">MILUP08_46670</name>
</gene>
<feature type="compositionally biased region" description="Low complexity" evidence="1">
    <location>
        <begin position="26"/>
        <end position="66"/>
    </location>
</feature>
<keyword evidence="4" id="KW-1185">Reference proteome</keyword>
<evidence type="ECO:0000256" key="2">
    <source>
        <dbReference type="SAM" id="SignalP"/>
    </source>
</evidence>
<reference evidence="4" key="1">
    <citation type="journal article" date="2012" name="J. Bacteriol.">
        <title>Genome Sequence of Micromonospora lupini Lupac 08, Isolated from Root Nodules of Lupinus angustifolius.</title>
        <authorList>
            <person name="Alonso-Vega P."/>
            <person name="Normand P."/>
            <person name="Bacigalupe R."/>
            <person name="Pujic P."/>
            <person name="Lajus A."/>
            <person name="Vallenet D."/>
            <person name="Carro L."/>
            <person name="Coll P."/>
            <person name="Trujillo M.E."/>
        </authorList>
    </citation>
    <scope>NUCLEOTIDE SEQUENCE [LARGE SCALE GENOMIC DNA]</scope>
    <source>
        <strain evidence="4">Lupac 08</strain>
    </source>
</reference>
<dbReference type="eggNOG" id="COG4961">
    <property type="taxonomic scope" value="Bacteria"/>
</dbReference>
<name>I0LD73_9ACTN</name>
<evidence type="ECO:0000256" key="1">
    <source>
        <dbReference type="SAM" id="MobiDB-lite"/>
    </source>
</evidence>
<feature type="chain" id="PRO_5003631269" description="Secreted protein" evidence="2">
    <location>
        <begin position="26"/>
        <end position="238"/>
    </location>
</feature>
<comment type="caution">
    <text evidence="3">The sequence shown here is derived from an EMBL/GenBank/DDBJ whole genome shotgun (WGS) entry which is preliminary data.</text>
</comment>
<feature type="signal peptide" evidence="2">
    <location>
        <begin position="1"/>
        <end position="25"/>
    </location>
</feature>
<evidence type="ECO:0000313" key="3">
    <source>
        <dbReference type="EMBL" id="CCH21770.1"/>
    </source>
</evidence>
<protein>
    <recommendedName>
        <fullName evidence="5">Secreted protein</fullName>
    </recommendedName>
</protein>
<organism evidence="3 4">
    <name type="scientific">Micromonospora lupini str. Lupac 08</name>
    <dbReference type="NCBI Taxonomy" id="1150864"/>
    <lineage>
        <taxon>Bacteria</taxon>
        <taxon>Bacillati</taxon>
        <taxon>Actinomycetota</taxon>
        <taxon>Actinomycetes</taxon>
        <taxon>Micromonosporales</taxon>
        <taxon>Micromonosporaceae</taxon>
        <taxon>Micromonospora</taxon>
    </lineage>
</organism>
<dbReference type="Proteomes" id="UP000003448">
    <property type="component" value="Unassembled WGS sequence"/>
</dbReference>
<evidence type="ECO:0008006" key="5">
    <source>
        <dbReference type="Google" id="ProtNLM"/>
    </source>
</evidence>
<keyword evidence="2" id="KW-0732">Signal</keyword>
<proteinExistence type="predicted"/>
<dbReference type="AlphaFoldDB" id="I0LD73"/>
<accession>I0LD73</accession>
<feature type="region of interest" description="Disordered" evidence="1">
    <location>
        <begin position="19"/>
        <end position="87"/>
    </location>
</feature>